<evidence type="ECO:0000256" key="4">
    <source>
        <dbReference type="ARBA" id="ARBA00022741"/>
    </source>
</evidence>
<keyword evidence="8" id="KW-1133">Transmembrane helix</keyword>
<dbReference type="EMBL" id="LYDR01000033">
    <property type="protein sequence ID" value="ODA35492.1"/>
    <property type="molecule type" value="Genomic_DNA"/>
</dbReference>
<dbReference type="GO" id="GO:0004674">
    <property type="term" value="F:protein serine/threonine kinase activity"/>
    <property type="evidence" value="ECO:0007669"/>
    <property type="project" value="UniProtKB-KW"/>
</dbReference>
<keyword evidence="2" id="KW-0723">Serine/threonine-protein kinase</keyword>
<evidence type="ECO:0000256" key="5">
    <source>
        <dbReference type="ARBA" id="ARBA00022777"/>
    </source>
</evidence>
<keyword evidence="4 7" id="KW-0547">Nucleotide-binding</keyword>
<dbReference type="SMART" id="SM00220">
    <property type="entry name" value="S_TKc"/>
    <property type="match status" value="1"/>
</dbReference>
<keyword evidence="8" id="KW-0812">Transmembrane</keyword>
<evidence type="ECO:0000256" key="6">
    <source>
        <dbReference type="ARBA" id="ARBA00022840"/>
    </source>
</evidence>
<dbReference type="GO" id="GO:0005524">
    <property type="term" value="F:ATP binding"/>
    <property type="evidence" value="ECO:0007669"/>
    <property type="project" value="UniProtKB-UniRule"/>
</dbReference>
<reference evidence="10 11" key="1">
    <citation type="submission" date="2016-05" db="EMBL/GenBank/DDBJ databases">
        <title>Genomic and physiological characterization of Planctopirus sp. isolated from fresh water lake.</title>
        <authorList>
            <person name="Subhash Y."/>
            <person name="Ramana C."/>
        </authorList>
    </citation>
    <scope>NUCLEOTIDE SEQUENCE [LARGE SCALE GENOMIC DNA]</scope>
    <source>
        <strain evidence="10 11">JC280</strain>
    </source>
</reference>
<dbReference type="InterPro" id="IPR017441">
    <property type="entry name" value="Protein_kinase_ATP_BS"/>
</dbReference>
<keyword evidence="8" id="KW-0472">Membrane</keyword>
<feature type="domain" description="Protein kinase" evidence="9">
    <location>
        <begin position="16"/>
        <end position="276"/>
    </location>
</feature>
<evidence type="ECO:0000256" key="3">
    <source>
        <dbReference type="ARBA" id="ARBA00022679"/>
    </source>
</evidence>
<dbReference type="PANTHER" id="PTHR43289">
    <property type="entry name" value="MITOGEN-ACTIVATED PROTEIN KINASE KINASE KINASE 20-RELATED"/>
    <property type="match status" value="1"/>
</dbReference>
<evidence type="ECO:0000256" key="8">
    <source>
        <dbReference type="SAM" id="Phobius"/>
    </source>
</evidence>
<keyword evidence="11" id="KW-1185">Reference proteome</keyword>
<organism evidence="10 11">
    <name type="scientific">Planctopirus hydrillae</name>
    <dbReference type="NCBI Taxonomy" id="1841610"/>
    <lineage>
        <taxon>Bacteria</taxon>
        <taxon>Pseudomonadati</taxon>
        <taxon>Planctomycetota</taxon>
        <taxon>Planctomycetia</taxon>
        <taxon>Planctomycetales</taxon>
        <taxon>Planctomycetaceae</taxon>
        <taxon>Planctopirus</taxon>
    </lineage>
</organism>
<keyword evidence="6 7" id="KW-0067">ATP-binding</keyword>
<evidence type="ECO:0000313" key="10">
    <source>
        <dbReference type="EMBL" id="ODA35492.1"/>
    </source>
</evidence>
<feature type="transmembrane region" description="Helical" evidence="8">
    <location>
        <begin position="343"/>
        <end position="361"/>
    </location>
</feature>
<evidence type="ECO:0000259" key="9">
    <source>
        <dbReference type="PROSITE" id="PS50011"/>
    </source>
</evidence>
<dbReference type="PANTHER" id="PTHR43289:SF6">
    <property type="entry name" value="SERINE_THREONINE-PROTEIN KINASE NEKL-3"/>
    <property type="match status" value="1"/>
</dbReference>
<dbReference type="FunFam" id="1.10.510.10:FF:000021">
    <property type="entry name" value="Serine/threonine protein kinase"/>
    <property type="match status" value="1"/>
</dbReference>
<dbReference type="PROSITE" id="PS00107">
    <property type="entry name" value="PROTEIN_KINASE_ATP"/>
    <property type="match status" value="1"/>
</dbReference>
<dbReference type="InterPro" id="IPR000719">
    <property type="entry name" value="Prot_kinase_dom"/>
</dbReference>
<dbReference type="PROSITE" id="PS00108">
    <property type="entry name" value="PROTEIN_KINASE_ST"/>
    <property type="match status" value="1"/>
</dbReference>
<keyword evidence="5" id="KW-0418">Kinase</keyword>
<dbReference type="InterPro" id="IPR011009">
    <property type="entry name" value="Kinase-like_dom_sf"/>
</dbReference>
<keyword evidence="3" id="KW-0808">Transferase</keyword>
<gene>
    <name evidence="10" type="ORF">A6X21_16935</name>
</gene>
<dbReference type="STRING" id="1841610.A6X21_16935"/>
<dbReference type="Proteomes" id="UP000094828">
    <property type="component" value="Unassembled WGS sequence"/>
</dbReference>
<protein>
    <recommendedName>
        <fullName evidence="1">non-specific serine/threonine protein kinase</fullName>
        <ecNumber evidence="1">2.7.11.1</ecNumber>
    </recommendedName>
</protein>
<comment type="caution">
    <text evidence="10">The sequence shown here is derived from an EMBL/GenBank/DDBJ whole genome shotgun (WGS) entry which is preliminary data.</text>
</comment>
<dbReference type="Gene3D" id="1.10.510.10">
    <property type="entry name" value="Transferase(Phosphotransferase) domain 1"/>
    <property type="match status" value="1"/>
</dbReference>
<feature type="transmembrane region" description="Helical" evidence="8">
    <location>
        <begin position="475"/>
        <end position="493"/>
    </location>
</feature>
<accession>A0A1C3EQN1</accession>
<evidence type="ECO:0000256" key="1">
    <source>
        <dbReference type="ARBA" id="ARBA00012513"/>
    </source>
</evidence>
<dbReference type="CDD" id="cd14014">
    <property type="entry name" value="STKc_PknB_like"/>
    <property type="match status" value="1"/>
</dbReference>
<evidence type="ECO:0000313" key="11">
    <source>
        <dbReference type="Proteomes" id="UP000094828"/>
    </source>
</evidence>
<feature type="binding site" evidence="7">
    <location>
        <position position="45"/>
    </location>
    <ligand>
        <name>ATP</name>
        <dbReference type="ChEBI" id="CHEBI:30616"/>
    </ligand>
</feature>
<name>A0A1C3EQN1_9PLAN</name>
<dbReference type="PROSITE" id="PS50011">
    <property type="entry name" value="PROTEIN_KINASE_DOM"/>
    <property type="match status" value="1"/>
</dbReference>
<dbReference type="Pfam" id="PF00069">
    <property type="entry name" value="Pkinase"/>
    <property type="match status" value="1"/>
</dbReference>
<dbReference type="InterPro" id="IPR008271">
    <property type="entry name" value="Ser/Thr_kinase_AS"/>
</dbReference>
<sequence length="503" mass="55196">MKALLMTTESRWIWPFELTEKLGEGGMGVVYRARYVGNDREVALKLLPDDVAQNATILARFEREMEVLKQLRHPNIVHCFGGVCKTKQRFYAMELVEGGTLADELRKKGRYSWDKVIEMGMQMCAGLGYAHEQGVIHRDVKPGNFLIGKNGQLKLADFGLATISSGQKITKAGKTVGTFYYMAPEQIRGKPPVSARTDLYALGCVLFELLTGNPPYMGNHPAETLQKHVEAPIPHVATRMLDCPAALDALIVDLLAKNPEARPASAAIVAKRLEAIALPSRGTVADVDHQAVTPSSDNFFLKAALGSAPAVALGPAIQSTVRMDSDEEIPTSPAGALRTQQSLIIAIIILAVFLIEACFAYRSASFRLEKIEAAWREKLSGTDSGERQQAVATLLSFDQLSQKTVTAAGQLLERPEPEARKAGLKLLGKPWPQSSRFAEIALRLQKADPEQDIRYQASEFANAIKNEPEQSSSGFWTRLILWLAIIAGTAIYLNQEALLKRKS</sequence>
<dbReference type="OrthoDB" id="6111975at2"/>
<dbReference type="SUPFAM" id="SSF56112">
    <property type="entry name" value="Protein kinase-like (PK-like)"/>
    <property type="match status" value="1"/>
</dbReference>
<proteinExistence type="predicted"/>
<dbReference type="AlphaFoldDB" id="A0A1C3EQN1"/>
<dbReference type="EC" id="2.7.11.1" evidence="1"/>
<evidence type="ECO:0000256" key="7">
    <source>
        <dbReference type="PROSITE-ProRule" id="PRU10141"/>
    </source>
</evidence>
<evidence type="ECO:0000256" key="2">
    <source>
        <dbReference type="ARBA" id="ARBA00022527"/>
    </source>
</evidence>